<gene>
    <name evidence="5" type="primary">Contig15207.g750</name>
    <name evidence="5" type="ORF">STYLEM_7039</name>
</gene>
<feature type="region of interest" description="Disordered" evidence="3">
    <location>
        <begin position="57"/>
        <end position="76"/>
    </location>
</feature>
<sequence>MEGGRTWQRGSSKNARGNSNSRQLTQPNDGETDTLMSTIQKSQIASILQGARNHVGQEVSRPYTPGDLPRHLFSGDDYANRPGSSYKMKNIIGQAIDEFQNAITNTSSSQNTTTSSANGLKNHLRSGSQNKDQNIINVLQKVDISKKARNNILPALQPINKDTLKNMSGISRQQIKGFDSGKPIKVQQQQSSDQINTSVSGGAGLNEQQPSLTVQGTSQKPVIKLKRPAAGGDQPKKLKSQKSNLRDDYTDLMKQGDDARMEEQERFDQTKMENLIRLHEIQQQIKSANRTKDKLDGEGEDEDQYEDYFENQMQLDMEGVESYQLEVDYSGALEKIQNQVKDIDQEEFKNEDDMDDQYLMEAMQEESEMSGYLAEYYEVINEISRYCTIISSNTKQDQKDKKQHVSEEDVMDLCPRIYTLATEYEKQSAQIQQQCFLETLLKGSFSLLSVKYARCVLRLSACNIHIFLKIFDKYIQNINYGTQSDFQKLYNYLYETMKILLLYAKEKQNDILFKQENLIPQLSRVLHQCFLEKADVIIKLTCQIVNKKEIINEDLIYDLVNYIIGSIKCFTQSNLEVQTESIKQRYIMMLSKCMQRAMTFGTNMSKKAQNLVQICGALRNLSNDDSSYEQICSNGLIPKLIDVLDNFKGHVELMVNVSRILSKVSMDNDCSYAIIKTKKLCLMVDLLFDYHKIRDFPVRISFILANLTTYFEEAREQLGAYHKSLSKVLQISLNYFDKFLLLVDQQDETSAVQQQKLQNSEKNKREDPMMNFANVEDNLIKLIRLVANLSTDETYTQKQLKSQQEKLIQFMSQMMKSVSKRSIEKSEEFIFNAVSCSTNILFYDVPQSPLLSNELRILMFNTLKGYLLITTNEELQIEAVRVLSNLSRHGELCLEFVNDKTFLEAICVVLDHTLRDLVFYTIGIVINITIHEAIRAKVLDKGIIPKLIDVLKDSNIEDMELAKVSAKALHNVVVESNYWTFDTIKKLDDILSNLGEELDSIMDVANDEELDEIKSLRDMVNALINDMPEPMYDCPDIACGRKFKNKEELDKHFDRRHGGKK</sequence>
<dbReference type="OMA" id="NEDICCE"/>
<dbReference type="InterPro" id="IPR013087">
    <property type="entry name" value="Znf_C2H2_type"/>
</dbReference>
<evidence type="ECO:0000259" key="4">
    <source>
        <dbReference type="PROSITE" id="PS50157"/>
    </source>
</evidence>
<dbReference type="PROSITE" id="PS00028">
    <property type="entry name" value="ZINC_FINGER_C2H2_1"/>
    <property type="match status" value="1"/>
</dbReference>
<dbReference type="EMBL" id="CCKQ01006755">
    <property type="protein sequence ID" value="CDW78069.1"/>
    <property type="molecule type" value="Genomic_DNA"/>
</dbReference>
<evidence type="ECO:0000313" key="6">
    <source>
        <dbReference type="Proteomes" id="UP000039865"/>
    </source>
</evidence>
<feature type="region of interest" description="Disordered" evidence="3">
    <location>
        <begin position="1"/>
        <end position="37"/>
    </location>
</feature>
<feature type="compositionally biased region" description="Polar residues" evidence="3">
    <location>
        <begin position="186"/>
        <end position="220"/>
    </location>
</feature>
<protein>
    <recommendedName>
        <fullName evidence="4">C2H2-type domain-containing protein</fullName>
    </recommendedName>
</protein>
<reference evidence="5 6" key="1">
    <citation type="submission" date="2014-06" db="EMBL/GenBank/DDBJ databases">
        <authorList>
            <person name="Swart Estienne"/>
        </authorList>
    </citation>
    <scope>NUCLEOTIDE SEQUENCE [LARGE SCALE GENOMIC DNA]</scope>
    <source>
        <strain evidence="5 6">130c</strain>
    </source>
</reference>
<dbReference type="GO" id="GO:0044782">
    <property type="term" value="P:cilium organization"/>
    <property type="evidence" value="ECO:0007669"/>
    <property type="project" value="TreeGrafter"/>
</dbReference>
<evidence type="ECO:0000256" key="2">
    <source>
        <dbReference type="PROSITE-ProRule" id="PRU00259"/>
    </source>
</evidence>
<dbReference type="InterPro" id="IPR000225">
    <property type="entry name" value="Armadillo"/>
</dbReference>
<dbReference type="Gene3D" id="1.25.10.10">
    <property type="entry name" value="Leucine-rich Repeat Variant"/>
    <property type="match status" value="2"/>
</dbReference>
<dbReference type="OrthoDB" id="247006at2759"/>
<organism evidence="5 6">
    <name type="scientific">Stylonychia lemnae</name>
    <name type="common">Ciliate</name>
    <dbReference type="NCBI Taxonomy" id="5949"/>
    <lineage>
        <taxon>Eukaryota</taxon>
        <taxon>Sar</taxon>
        <taxon>Alveolata</taxon>
        <taxon>Ciliophora</taxon>
        <taxon>Intramacronucleata</taxon>
        <taxon>Spirotrichea</taxon>
        <taxon>Stichotrichia</taxon>
        <taxon>Sporadotrichida</taxon>
        <taxon>Oxytrichidae</taxon>
        <taxon>Stylonychinae</taxon>
        <taxon>Stylonychia</taxon>
    </lineage>
</organism>
<dbReference type="InterPro" id="IPR016024">
    <property type="entry name" value="ARM-type_fold"/>
</dbReference>
<feature type="region of interest" description="Disordered" evidence="3">
    <location>
        <begin position="177"/>
        <end position="247"/>
    </location>
</feature>
<dbReference type="SUPFAM" id="SSF48371">
    <property type="entry name" value="ARM repeat"/>
    <property type="match status" value="1"/>
</dbReference>
<dbReference type="InterPro" id="IPR038905">
    <property type="entry name" value="ARMC2"/>
</dbReference>
<dbReference type="PROSITE" id="PS50176">
    <property type="entry name" value="ARM_REPEAT"/>
    <property type="match status" value="1"/>
</dbReference>
<dbReference type="Proteomes" id="UP000039865">
    <property type="component" value="Unassembled WGS sequence"/>
</dbReference>
<feature type="compositionally biased region" description="Polar residues" evidence="3">
    <location>
        <begin position="8"/>
        <end position="37"/>
    </location>
</feature>
<dbReference type="GO" id="GO:0008270">
    <property type="term" value="F:zinc ion binding"/>
    <property type="evidence" value="ECO:0007669"/>
    <property type="project" value="UniProtKB-KW"/>
</dbReference>
<dbReference type="AlphaFoldDB" id="A0A078A749"/>
<keyword evidence="6" id="KW-1185">Reference proteome</keyword>
<keyword evidence="1" id="KW-0479">Metal-binding</keyword>
<dbReference type="SMART" id="SM00185">
    <property type="entry name" value="ARM"/>
    <property type="match status" value="3"/>
</dbReference>
<proteinExistence type="predicted"/>
<dbReference type="PANTHER" id="PTHR21356:SF1">
    <property type="entry name" value="ARMADILLO REPEAT-CONTAINING PROTEIN 2"/>
    <property type="match status" value="1"/>
</dbReference>
<accession>A0A078A749</accession>
<evidence type="ECO:0000256" key="3">
    <source>
        <dbReference type="SAM" id="MobiDB-lite"/>
    </source>
</evidence>
<dbReference type="PANTHER" id="PTHR21356">
    <property type="entry name" value="ARMADILLO REPEAT CONTAINING 2"/>
    <property type="match status" value="1"/>
</dbReference>
<feature type="domain" description="C2H2-type" evidence="4">
    <location>
        <begin position="1032"/>
        <end position="1061"/>
    </location>
</feature>
<evidence type="ECO:0000256" key="1">
    <source>
        <dbReference type="PROSITE-ProRule" id="PRU00042"/>
    </source>
</evidence>
<dbReference type="InterPro" id="IPR011989">
    <property type="entry name" value="ARM-like"/>
</dbReference>
<feature type="region of interest" description="Disordered" evidence="3">
    <location>
        <begin position="106"/>
        <end position="132"/>
    </location>
</feature>
<evidence type="ECO:0000313" key="5">
    <source>
        <dbReference type="EMBL" id="CDW78069.1"/>
    </source>
</evidence>
<keyword evidence="1" id="KW-0863">Zinc-finger</keyword>
<dbReference type="InParanoid" id="A0A078A749"/>
<feature type="compositionally biased region" description="Low complexity" evidence="3">
    <location>
        <begin position="106"/>
        <end position="118"/>
    </location>
</feature>
<name>A0A078A749_STYLE</name>
<dbReference type="PROSITE" id="PS50157">
    <property type="entry name" value="ZINC_FINGER_C2H2_2"/>
    <property type="match status" value="1"/>
</dbReference>
<feature type="repeat" description="ARM" evidence="2">
    <location>
        <begin position="942"/>
        <end position="972"/>
    </location>
</feature>
<keyword evidence="1" id="KW-0862">Zinc</keyword>